<feature type="region of interest" description="Disordered" evidence="2">
    <location>
        <begin position="1"/>
        <end position="22"/>
    </location>
</feature>
<evidence type="ECO:0000313" key="5">
    <source>
        <dbReference type="EMBL" id="MEI4277880.1"/>
    </source>
</evidence>
<gene>
    <name evidence="5" type="ORF">UXQ13_05325</name>
</gene>
<feature type="transmembrane region" description="Helical" evidence="3">
    <location>
        <begin position="38"/>
        <end position="59"/>
    </location>
</feature>
<name>A0ABU8E2W5_9ACTN</name>
<dbReference type="Pfam" id="PF11611">
    <property type="entry name" value="DUF4352"/>
    <property type="match status" value="1"/>
</dbReference>
<evidence type="ECO:0000313" key="6">
    <source>
        <dbReference type="Proteomes" id="UP001373496"/>
    </source>
</evidence>
<evidence type="ECO:0000256" key="2">
    <source>
        <dbReference type="SAM" id="MobiDB-lite"/>
    </source>
</evidence>
<organism evidence="5 6">
    <name type="scientific">Klenkia terrae</name>
    <dbReference type="NCBI Taxonomy" id="1052259"/>
    <lineage>
        <taxon>Bacteria</taxon>
        <taxon>Bacillati</taxon>
        <taxon>Actinomycetota</taxon>
        <taxon>Actinomycetes</taxon>
        <taxon>Geodermatophilales</taxon>
        <taxon>Geodermatophilaceae</taxon>
        <taxon>Klenkia</taxon>
    </lineage>
</organism>
<evidence type="ECO:0000256" key="1">
    <source>
        <dbReference type="ARBA" id="ARBA00022729"/>
    </source>
</evidence>
<dbReference type="EMBL" id="JBAPLV010000003">
    <property type="protein sequence ID" value="MEI4277880.1"/>
    <property type="molecule type" value="Genomic_DNA"/>
</dbReference>
<accession>A0ABU8E2W5</accession>
<dbReference type="Proteomes" id="UP001373496">
    <property type="component" value="Unassembled WGS sequence"/>
</dbReference>
<dbReference type="RefSeq" id="WP_225231790.1">
    <property type="nucleotide sequence ID" value="NZ_JBAPLV010000003.1"/>
</dbReference>
<comment type="caution">
    <text evidence="5">The sequence shown here is derived from an EMBL/GenBank/DDBJ whole genome shotgun (WGS) entry which is preliminary data.</text>
</comment>
<evidence type="ECO:0000259" key="4">
    <source>
        <dbReference type="Pfam" id="PF11611"/>
    </source>
</evidence>
<keyword evidence="6" id="KW-1185">Reference proteome</keyword>
<feature type="region of interest" description="Disordered" evidence="2">
    <location>
        <begin position="59"/>
        <end position="83"/>
    </location>
</feature>
<sequence length="205" mass="21342">MSEQYGQQGPPQDARSAKAQAKADKAYRKASRPFYKKPIFIILALIVVIVIIVIATSGGDDSSSDTSQPAGPSFAGQQEDDSSANAGEAIDLEGVSVTSTPLVDGESFGTGAVLCTTVTIQNGTDDTVNFNGGFDWSMQDPNGASRNTNFAGTGNFLGAGDLVAGGNVTGDVCFDADTTVTGTYVVIYKPTFSFSSDRAAWLNNR</sequence>
<keyword evidence="1" id="KW-0732">Signal</keyword>
<keyword evidence="3" id="KW-0812">Transmembrane</keyword>
<dbReference type="InterPro" id="IPR029051">
    <property type="entry name" value="DUF4352"/>
</dbReference>
<keyword evidence="3" id="KW-1133">Transmembrane helix</keyword>
<dbReference type="Gene3D" id="2.60.40.1240">
    <property type="match status" value="1"/>
</dbReference>
<evidence type="ECO:0000256" key="3">
    <source>
        <dbReference type="SAM" id="Phobius"/>
    </source>
</evidence>
<proteinExistence type="predicted"/>
<feature type="compositionally biased region" description="Polar residues" evidence="2">
    <location>
        <begin position="1"/>
        <end position="10"/>
    </location>
</feature>
<protein>
    <submittedName>
        <fullName evidence="5">DUF4352 domain-containing protein</fullName>
    </submittedName>
</protein>
<reference evidence="5 6" key="1">
    <citation type="submission" date="2024-03" db="EMBL/GenBank/DDBJ databases">
        <title>Draft genome sequence of Klenkia terrae.</title>
        <authorList>
            <person name="Duangmal K."/>
            <person name="Chantavorakit T."/>
        </authorList>
    </citation>
    <scope>NUCLEOTIDE SEQUENCE [LARGE SCALE GENOMIC DNA]</scope>
    <source>
        <strain evidence="5 6">JCM 17786</strain>
    </source>
</reference>
<feature type="domain" description="DUF4352" evidence="4">
    <location>
        <begin position="112"/>
        <end position="196"/>
    </location>
</feature>
<dbReference type="InterPro" id="IPR029050">
    <property type="entry name" value="Immunoprotect_excell_Ig-like"/>
</dbReference>
<keyword evidence="3" id="KW-0472">Membrane</keyword>